<protein>
    <submittedName>
        <fullName evidence="1">Uncharacterized protein</fullName>
    </submittedName>
</protein>
<organism evidence="1 2">
    <name type="scientific">Agromyces aurantiacus</name>
    <dbReference type="NCBI Taxonomy" id="165814"/>
    <lineage>
        <taxon>Bacteria</taxon>
        <taxon>Bacillati</taxon>
        <taxon>Actinomycetota</taxon>
        <taxon>Actinomycetes</taxon>
        <taxon>Micrococcales</taxon>
        <taxon>Microbacteriaceae</taxon>
        <taxon>Agromyces</taxon>
    </lineage>
</organism>
<dbReference type="RefSeq" id="WP_204395474.1">
    <property type="nucleotide sequence ID" value="NZ_JAFBBW010000001.1"/>
</dbReference>
<dbReference type="EMBL" id="JBHSJC010000001">
    <property type="protein sequence ID" value="MFC4827407.1"/>
    <property type="molecule type" value="Genomic_DNA"/>
</dbReference>
<name>A0ABV9R1T3_9MICO</name>
<dbReference type="Proteomes" id="UP001595960">
    <property type="component" value="Unassembled WGS sequence"/>
</dbReference>
<proteinExistence type="predicted"/>
<evidence type="ECO:0000313" key="1">
    <source>
        <dbReference type="EMBL" id="MFC4827407.1"/>
    </source>
</evidence>
<comment type="caution">
    <text evidence="1">The sequence shown here is derived from an EMBL/GenBank/DDBJ whole genome shotgun (WGS) entry which is preliminary data.</text>
</comment>
<accession>A0ABV9R1T3</accession>
<reference evidence="2" key="1">
    <citation type="journal article" date="2019" name="Int. J. Syst. Evol. Microbiol.">
        <title>The Global Catalogue of Microorganisms (GCM) 10K type strain sequencing project: providing services to taxonomists for standard genome sequencing and annotation.</title>
        <authorList>
            <consortium name="The Broad Institute Genomics Platform"/>
            <consortium name="The Broad Institute Genome Sequencing Center for Infectious Disease"/>
            <person name="Wu L."/>
            <person name="Ma J."/>
        </authorList>
    </citation>
    <scope>NUCLEOTIDE SEQUENCE [LARGE SCALE GENOMIC DNA]</scope>
    <source>
        <strain evidence="2">CGMCC 1.12192</strain>
    </source>
</reference>
<keyword evidence="2" id="KW-1185">Reference proteome</keyword>
<sequence>MTLRDELLGAQRAVPEYALVLPSGWEEHDASVESERALVDLAAARLRDQHRPDLYAQLRALSGRAFAGLRSANTHRLYLQVQGWADELVLPMSITAAVRTAPGGGTLDGVVAELIRGGATPLHGDKRFVRWERESTMAVGTATVGQRTAAYLTPFPDRRTHALQFTAVAVHPADDPDESWRPVVERMLELSDAIVSTFSWRRA</sequence>
<gene>
    <name evidence="1" type="ORF">ACFPER_01295</name>
</gene>
<evidence type="ECO:0000313" key="2">
    <source>
        <dbReference type="Proteomes" id="UP001595960"/>
    </source>
</evidence>